<accession>B1HVM3</accession>
<dbReference type="CDD" id="cd17574">
    <property type="entry name" value="REC_OmpR"/>
    <property type="match status" value="1"/>
</dbReference>
<keyword evidence="4" id="KW-0805">Transcription regulation</keyword>
<dbReference type="InterPro" id="IPR011006">
    <property type="entry name" value="CheY-like_superfamily"/>
</dbReference>
<gene>
    <name evidence="11" type="ordered locus">Bsph_0415</name>
</gene>
<keyword evidence="6" id="KW-0804">Transcription</keyword>
<dbReference type="InterPro" id="IPR036388">
    <property type="entry name" value="WH-like_DNA-bd_sf"/>
</dbReference>
<dbReference type="FunFam" id="1.10.10.10:FF:000018">
    <property type="entry name" value="DNA-binding response regulator ResD"/>
    <property type="match status" value="1"/>
</dbReference>
<protein>
    <submittedName>
        <fullName evidence="11">Two-component response regulator</fullName>
    </submittedName>
</protein>
<dbReference type="PROSITE" id="PS50110">
    <property type="entry name" value="RESPONSE_REGULATORY"/>
    <property type="match status" value="1"/>
</dbReference>
<keyword evidence="5 8" id="KW-0238">DNA-binding</keyword>
<dbReference type="Proteomes" id="UP000002164">
    <property type="component" value="Chromosome"/>
</dbReference>
<dbReference type="Gene3D" id="1.10.10.10">
    <property type="entry name" value="Winged helix-like DNA-binding domain superfamily/Winged helix DNA-binding domain"/>
    <property type="match status" value="1"/>
</dbReference>
<evidence type="ECO:0000256" key="7">
    <source>
        <dbReference type="PROSITE-ProRule" id="PRU00169"/>
    </source>
</evidence>
<dbReference type="GO" id="GO:0006355">
    <property type="term" value="P:regulation of DNA-templated transcription"/>
    <property type="evidence" value="ECO:0007669"/>
    <property type="project" value="InterPro"/>
</dbReference>
<dbReference type="KEGG" id="lsp:Bsph_0415"/>
<dbReference type="EMBL" id="CP000817">
    <property type="protein sequence ID" value="ACA38042.1"/>
    <property type="molecule type" value="Genomic_DNA"/>
</dbReference>
<dbReference type="Gene3D" id="3.40.50.2300">
    <property type="match status" value="1"/>
</dbReference>
<dbReference type="InterPro" id="IPR016032">
    <property type="entry name" value="Sig_transdc_resp-reg_C-effctor"/>
</dbReference>
<dbReference type="GO" id="GO:0000156">
    <property type="term" value="F:phosphorelay response regulator activity"/>
    <property type="evidence" value="ECO:0007669"/>
    <property type="project" value="TreeGrafter"/>
</dbReference>
<dbReference type="GO" id="GO:0005829">
    <property type="term" value="C:cytosol"/>
    <property type="evidence" value="ECO:0007669"/>
    <property type="project" value="TreeGrafter"/>
</dbReference>
<dbReference type="Gene3D" id="6.10.250.690">
    <property type="match status" value="1"/>
</dbReference>
<evidence type="ECO:0000313" key="11">
    <source>
        <dbReference type="EMBL" id="ACA38042.1"/>
    </source>
</evidence>
<sequence length="228" mass="25784">MMTTVLIVDDEQDMRNLIEMMLNNSDIETYTAASGTEAYDIIVREKIDLVLLDVMMPHEDGFVVCQSIRAMSNVPIIFLTARDANEDKVKGLTLGGDDYIVKPFTHDELAARIYAVLRRSGANIAELQQKYVVFGPIKIDEIARKVSVHGKSIPLTLKEFELLHLFMKNPGNAYTREQLLERIWDIDYVGGTRTVDTHIKTLRIKLGKEAAAHIQTVWGVGYRFDPGE</sequence>
<evidence type="ECO:0000256" key="6">
    <source>
        <dbReference type="ARBA" id="ARBA00023163"/>
    </source>
</evidence>
<feature type="modified residue" description="4-aspartylphosphate" evidence="7">
    <location>
        <position position="53"/>
    </location>
</feature>
<dbReference type="CDD" id="cd00383">
    <property type="entry name" value="trans_reg_C"/>
    <property type="match status" value="1"/>
</dbReference>
<dbReference type="SUPFAM" id="SSF46894">
    <property type="entry name" value="C-terminal effector domain of the bipartite response regulators"/>
    <property type="match status" value="1"/>
</dbReference>
<dbReference type="PANTHER" id="PTHR48111">
    <property type="entry name" value="REGULATOR OF RPOS"/>
    <property type="match status" value="1"/>
</dbReference>
<dbReference type="PROSITE" id="PS51755">
    <property type="entry name" value="OMPR_PHOB"/>
    <property type="match status" value="1"/>
</dbReference>
<dbReference type="PANTHER" id="PTHR48111:SF1">
    <property type="entry name" value="TWO-COMPONENT RESPONSE REGULATOR ORR33"/>
    <property type="match status" value="1"/>
</dbReference>
<feature type="domain" description="OmpR/PhoB-type" evidence="10">
    <location>
        <begin position="129"/>
        <end position="226"/>
    </location>
</feature>
<dbReference type="HOGENOM" id="CLU_000445_30_4_9"/>
<dbReference type="EnsemblBacteria" id="ACA38042">
    <property type="protein sequence ID" value="ACA38042"/>
    <property type="gene ID" value="Bsph_0415"/>
</dbReference>
<name>B1HVM3_LYSSC</name>
<dbReference type="FunFam" id="3.40.50.2300:FF:000001">
    <property type="entry name" value="DNA-binding response regulator PhoB"/>
    <property type="match status" value="1"/>
</dbReference>
<dbReference type="Pfam" id="PF00072">
    <property type="entry name" value="Response_reg"/>
    <property type="match status" value="1"/>
</dbReference>
<dbReference type="GO" id="GO:0032993">
    <property type="term" value="C:protein-DNA complex"/>
    <property type="evidence" value="ECO:0007669"/>
    <property type="project" value="TreeGrafter"/>
</dbReference>
<feature type="domain" description="Response regulatory" evidence="9">
    <location>
        <begin position="4"/>
        <end position="117"/>
    </location>
</feature>
<comment type="subcellular location">
    <subcellularLocation>
        <location evidence="1">Cytoplasm</location>
    </subcellularLocation>
</comment>
<dbReference type="InterPro" id="IPR039420">
    <property type="entry name" value="WalR-like"/>
</dbReference>
<dbReference type="Pfam" id="PF00486">
    <property type="entry name" value="Trans_reg_C"/>
    <property type="match status" value="1"/>
</dbReference>
<dbReference type="GO" id="GO:0000976">
    <property type="term" value="F:transcription cis-regulatory region binding"/>
    <property type="evidence" value="ECO:0007669"/>
    <property type="project" value="TreeGrafter"/>
</dbReference>
<evidence type="ECO:0000313" key="12">
    <source>
        <dbReference type="Proteomes" id="UP000002164"/>
    </source>
</evidence>
<evidence type="ECO:0000256" key="5">
    <source>
        <dbReference type="ARBA" id="ARBA00023125"/>
    </source>
</evidence>
<evidence type="ECO:0000256" key="3">
    <source>
        <dbReference type="ARBA" id="ARBA00023012"/>
    </source>
</evidence>
<organism evidence="11 12">
    <name type="scientific">Lysinibacillus sphaericus (strain C3-41)</name>
    <dbReference type="NCBI Taxonomy" id="444177"/>
    <lineage>
        <taxon>Bacteria</taxon>
        <taxon>Bacillati</taxon>
        <taxon>Bacillota</taxon>
        <taxon>Bacilli</taxon>
        <taxon>Bacillales</taxon>
        <taxon>Bacillaceae</taxon>
        <taxon>Lysinibacillus</taxon>
    </lineage>
</organism>
<dbReference type="InterPro" id="IPR001867">
    <property type="entry name" value="OmpR/PhoB-type_DNA-bd"/>
</dbReference>
<proteinExistence type="predicted"/>
<dbReference type="AlphaFoldDB" id="B1HVM3"/>
<evidence type="ECO:0000256" key="8">
    <source>
        <dbReference type="PROSITE-ProRule" id="PRU01091"/>
    </source>
</evidence>
<dbReference type="SUPFAM" id="SSF52172">
    <property type="entry name" value="CheY-like"/>
    <property type="match status" value="1"/>
</dbReference>
<evidence type="ECO:0000256" key="2">
    <source>
        <dbReference type="ARBA" id="ARBA00022553"/>
    </source>
</evidence>
<keyword evidence="2 7" id="KW-0597">Phosphoprotein</keyword>
<evidence type="ECO:0000259" key="9">
    <source>
        <dbReference type="PROSITE" id="PS50110"/>
    </source>
</evidence>
<dbReference type="SMART" id="SM00448">
    <property type="entry name" value="REC"/>
    <property type="match status" value="1"/>
</dbReference>
<dbReference type="SMART" id="SM00862">
    <property type="entry name" value="Trans_reg_C"/>
    <property type="match status" value="1"/>
</dbReference>
<feature type="DNA-binding region" description="OmpR/PhoB-type" evidence="8">
    <location>
        <begin position="129"/>
        <end position="226"/>
    </location>
</feature>
<evidence type="ECO:0000259" key="10">
    <source>
        <dbReference type="PROSITE" id="PS51755"/>
    </source>
</evidence>
<reference evidence="11 12" key="1">
    <citation type="journal article" date="2008" name="J. Bacteriol.">
        <title>Complete genome sequence of the mosquitocidal bacterium Bacillus sphaericus C3-41 and comparison with those of closely related Bacillus species.</title>
        <authorList>
            <person name="Hu X."/>
            <person name="Fan W."/>
            <person name="Han B."/>
            <person name="Liu H."/>
            <person name="Zheng D."/>
            <person name="Li Q."/>
            <person name="Dong W."/>
            <person name="Yan J."/>
            <person name="Gao M."/>
            <person name="Berry C."/>
            <person name="Yuan Z."/>
        </authorList>
    </citation>
    <scope>NUCLEOTIDE SEQUENCE [LARGE SCALE GENOMIC DNA]</scope>
    <source>
        <strain evidence="11 12">C3-41</strain>
    </source>
</reference>
<evidence type="ECO:0000256" key="1">
    <source>
        <dbReference type="ARBA" id="ARBA00004496"/>
    </source>
</evidence>
<dbReference type="InterPro" id="IPR001789">
    <property type="entry name" value="Sig_transdc_resp-reg_receiver"/>
</dbReference>
<keyword evidence="3" id="KW-0902">Two-component regulatory system</keyword>
<evidence type="ECO:0000256" key="4">
    <source>
        <dbReference type="ARBA" id="ARBA00023015"/>
    </source>
</evidence>